<reference evidence="1 2" key="2">
    <citation type="submission" date="2024-08" db="EMBL/GenBank/DDBJ databases">
        <title>Phylogenomic analyses of a clade within the roseobacter group suggest taxonomic reassignments of species of the genera Aestuariivita, Citreicella, Loktanella, Nautella, Pelagibaca, Ruegeria, Thalassobius, Thiobacimonas and Tropicibacter, and the proposal o.</title>
        <authorList>
            <person name="Jeon C.O."/>
        </authorList>
    </citation>
    <scope>NUCLEOTIDE SEQUENCE [LARGE SCALE GENOMIC DNA]</scope>
    <source>
        <strain evidence="1 2">SS1-5</strain>
    </source>
</reference>
<dbReference type="KEGG" id="yrh:AABB31_04060"/>
<dbReference type="AlphaFoldDB" id="A0AAN0MAP2"/>
<dbReference type="Proteomes" id="UP001470809">
    <property type="component" value="Chromosome"/>
</dbReference>
<accession>A0AAN0MAP2</accession>
<name>A0AAN0MAP2_9RHOB</name>
<evidence type="ECO:0000313" key="1">
    <source>
        <dbReference type="EMBL" id="WZU68120.1"/>
    </source>
</evidence>
<keyword evidence="2" id="KW-1185">Reference proteome</keyword>
<sequence>MPITGVVADITTYDPDGVFDVVLIDRTLHMLPRPARLAVLKTMLDHVDQNGWLLIADETANMAAFRTIIAAHTANWATEVSQRGYLFLQRL</sequence>
<dbReference type="SUPFAM" id="SSF53335">
    <property type="entry name" value="S-adenosyl-L-methionine-dependent methyltransferases"/>
    <property type="match status" value="1"/>
</dbReference>
<dbReference type="EMBL" id="CP151767">
    <property type="protein sequence ID" value="WZU68120.1"/>
    <property type="molecule type" value="Genomic_DNA"/>
</dbReference>
<dbReference type="RefSeq" id="WP_342077413.1">
    <property type="nucleotide sequence ID" value="NZ_CP151767.2"/>
</dbReference>
<evidence type="ECO:0000313" key="2">
    <source>
        <dbReference type="Proteomes" id="UP001470809"/>
    </source>
</evidence>
<evidence type="ECO:0008006" key="3">
    <source>
        <dbReference type="Google" id="ProtNLM"/>
    </source>
</evidence>
<dbReference type="Gene3D" id="3.40.50.150">
    <property type="entry name" value="Vaccinia Virus protein VP39"/>
    <property type="match status" value="1"/>
</dbReference>
<proteinExistence type="predicted"/>
<organism evidence="1 2">
    <name type="scientific">Yoonia rhodophyticola</name>
    <dbReference type="NCBI Taxonomy" id="3137370"/>
    <lineage>
        <taxon>Bacteria</taxon>
        <taxon>Pseudomonadati</taxon>
        <taxon>Pseudomonadota</taxon>
        <taxon>Alphaproteobacteria</taxon>
        <taxon>Rhodobacterales</taxon>
        <taxon>Paracoccaceae</taxon>
        <taxon>Yoonia</taxon>
    </lineage>
</organism>
<gene>
    <name evidence="1" type="ORF">AABB31_04060</name>
</gene>
<dbReference type="InterPro" id="IPR029063">
    <property type="entry name" value="SAM-dependent_MTases_sf"/>
</dbReference>
<reference evidence="2" key="1">
    <citation type="submission" date="2024-04" db="EMBL/GenBank/DDBJ databases">
        <title>Phylogenomic analyses of a clade within the roseobacter group suggest taxonomic reassignments of species of the genera Aestuariivita, Citreicella, Loktanella, Nautella, Pelagibaca, Ruegeria, Thalassobius, Thiobacimonas and Tropicibacter, and the proposal o.</title>
        <authorList>
            <person name="Jeon C.O."/>
        </authorList>
    </citation>
    <scope>NUCLEOTIDE SEQUENCE [LARGE SCALE GENOMIC DNA]</scope>
    <source>
        <strain evidence="2">SS1-5</strain>
    </source>
</reference>
<protein>
    <recommendedName>
        <fullName evidence="3">Class I SAM-dependent methyltransferase</fullName>
    </recommendedName>
</protein>